<accession>A0A3M7SP93</accession>
<name>A0A3M7SP93_BRAPC</name>
<sequence length="101" mass="11230">MTIAPSVKPSISAIQTYTSLEQPSPSQEVLRLFELIKSLLDLTGHLLYISQHKIVLICQQIGVELGNFFALRLDLLAQIFVSQQEHFARGNVVTIVVIGQL</sequence>
<reference evidence="1 2" key="1">
    <citation type="journal article" date="2018" name="Sci. Rep.">
        <title>Genomic signatures of local adaptation to the degree of environmental predictability in rotifers.</title>
        <authorList>
            <person name="Franch-Gras L."/>
            <person name="Hahn C."/>
            <person name="Garcia-Roger E.M."/>
            <person name="Carmona M.J."/>
            <person name="Serra M."/>
            <person name="Gomez A."/>
        </authorList>
    </citation>
    <scope>NUCLEOTIDE SEQUENCE [LARGE SCALE GENOMIC DNA]</scope>
    <source>
        <strain evidence="1">HYR1</strain>
    </source>
</reference>
<protein>
    <submittedName>
        <fullName evidence="1">Uncharacterized protein</fullName>
    </submittedName>
</protein>
<keyword evidence="2" id="KW-1185">Reference proteome</keyword>
<gene>
    <name evidence="1" type="ORF">BpHYR1_005140</name>
</gene>
<proteinExistence type="predicted"/>
<dbReference type="Proteomes" id="UP000276133">
    <property type="component" value="Unassembled WGS sequence"/>
</dbReference>
<organism evidence="1 2">
    <name type="scientific">Brachionus plicatilis</name>
    <name type="common">Marine rotifer</name>
    <name type="synonym">Brachionus muelleri</name>
    <dbReference type="NCBI Taxonomy" id="10195"/>
    <lineage>
        <taxon>Eukaryota</taxon>
        <taxon>Metazoa</taxon>
        <taxon>Spiralia</taxon>
        <taxon>Gnathifera</taxon>
        <taxon>Rotifera</taxon>
        <taxon>Eurotatoria</taxon>
        <taxon>Monogononta</taxon>
        <taxon>Pseudotrocha</taxon>
        <taxon>Ploima</taxon>
        <taxon>Brachionidae</taxon>
        <taxon>Brachionus</taxon>
    </lineage>
</organism>
<evidence type="ECO:0000313" key="2">
    <source>
        <dbReference type="Proteomes" id="UP000276133"/>
    </source>
</evidence>
<dbReference type="AlphaFoldDB" id="A0A3M7SP93"/>
<evidence type="ECO:0000313" key="1">
    <source>
        <dbReference type="EMBL" id="RNA37502.1"/>
    </source>
</evidence>
<dbReference type="EMBL" id="REGN01001038">
    <property type="protein sequence ID" value="RNA37502.1"/>
    <property type="molecule type" value="Genomic_DNA"/>
</dbReference>
<comment type="caution">
    <text evidence="1">The sequence shown here is derived from an EMBL/GenBank/DDBJ whole genome shotgun (WGS) entry which is preliminary data.</text>
</comment>